<feature type="region of interest" description="Disordered" evidence="1">
    <location>
        <begin position="161"/>
        <end position="190"/>
    </location>
</feature>
<dbReference type="Proteomes" id="UP001153712">
    <property type="component" value="Chromosome 14"/>
</dbReference>
<dbReference type="PANTHER" id="PTHR15505">
    <property type="entry name" value="RIIA DOMAIN-CONTAINING PROTEIN 1"/>
    <property type="match status" value="1"/>
</dbReference>
<dbReference type="OrthoDB" id="6334211at2759"/>
<evidence type="ECO:0000256" key="1">
    <source>
        <dbReference type="SAM" id="MobiDB-lite"/>
    </source>
</evidence>
<organism evidence="3 4">
    <name type="scientific">Phyllotreta striolata</name>
    <name type="common">Striped flea beetle</name>
    <name type="synonym">Crioceris striolata</name>
    <dbReference type="NCBI Taxonomy" id="444603"/>
    <lineage>
        <taxon>Eukaryota</taxon>
        <taxon>Metazoa</taxon>
        <taxon>Ecdysozoa</taxon>
        <taxon>Arthropoda</taxon>
        <taxon>Hexapoda</taxon>
        <taxon>Insecta</taxon>
        <taxon>Pterygota</taxon>
        <taxon>Neoptera</taxon>
        <taxon>Endopterygota</taxon>
        <taxon>Coleoptera</taxon>
        <taxon>Polyphaga</taxon>
        <taxon>Cucujiformia</taxon>
        <taxon>Chrysomeloidea</taxon>
        <taxon>Chrysomelidae</taxon>
        <taxon>Galerucinae</taxon>
        <taxon>Alticini</taxon>
        <taxon>Phyllotreta</taxon>
    </lineage>
</organism>
<keyword evidence="4" id="KW-1185">Reference proteome</keyword>
<gene>
    <name evidence="3" type="ORF">PHYEVI_LOCUS3969</name>
</gene>
<dbReference type="InterPro" id="IPR048777">
    <property type="entry name" value="CATIP_N"/>
</dbReference>
<proteinExistence type="predicted"/>
<dbReference type="PANTHER" id="PTHR15505:SF4">
    <property type="entry name" value="RIIA DOMAIN-CONTAINING PROTEIN 1"/>
    <property type="match status" value="1"/>
</dbReference>
<sequence>MASEETKPKTIDESILSYLKDHEDAGEFAQKGETALEWDSNEQMRYIMRELLIKINKRLACKEKYENLTLWHNQYPLFDMENFIPDFNIDDDMIKMLSFRETVLISELDSDRDDSRECTPNPIGSLCLNIDGIHSVLPEGVKRTCTDQELELEVLQTLQRAKHAAGPLSEKPSSSGGGGKPPPSRVDDIEAELRKKVDEFEETLKMEMYDNALKLVVHLSSQFTSGPMNGGSRITAWIDRKLHTLEEKRTEYVDFKTDRQHMEKSLYVGLQRRKYYLRHAFTLNDDEPVEERKYYSLAKARNLMGEGANFVLMRYLAITQYKGDFELSTTYINGNMCRNIYECTGPLKGTVNGQQIDICKIYRCIIEECGLQHSSCTTMTIHGRIVTQEWDGCRIIINMNPLQHIKPGTPSPYDRLCLNQTWYDDLELFSKYLDVKTDVELNMKTFIADHPEVKNILADYLNNILLLKPDNILTFTINFFESLCPTKLEKLNQFN</sequence>
<dbReference type="EMBL" id="OU900107">
    <property type="protein sequence ID" value="CAG9857564.1"/>
    <property type="molecule type" value="Genomic_DNA"/>
</dbReference>
<evidence type="ECO:0000259" key="2">
    <source>
        <dbReference type="Pfam" id="PF21772"/>
    </source>
</evidence>
<evidence type="ECO:0000313" key="4">
    <source>
        <dbReference type="Proteomes" id="UP001153712"/>
    </source>
</evidence>
<dbReference type="SUPFAM" id="SSF47391">
    <property type="entry name" value="Dimerization-anchoring domain of cAMP-dependent PK regulatory subunit"/>
    <property type="match status" value="1"/>
</dbReference>
<dbReference type="CDD" id="cd22973">
    <property type="entry name" value="DD_CATIP"/>
    <property type="match status" value="1"/>
</dbReference>
<dbReference type="Pfam" id="PF21772">
    <property type="entry name" value="CATIP_N"/>
    <property type="match status" value="1"/>
</dbReference>
<dbReference type="InterPro" id="IPR047501">
    <property type="entry name" value="DD_CATIP"/>
</dbReference>
<dbReference type="AlphaFoldDB" id="A0A9N9TNZ8"/>
<accession>A0A9N9TNZ8</accession>
<evidence type="ECO:0000313" key="3">
    <source>
        <dbReference type="EMBL" id="CAG9857564.1"/>
    </source>
</evidence>
<feature type="domain" description="Ciliogenesis-associated TTC17-interacting protein N-terminal" evidence="2">
    <location>
        <begin position="195"/>
        <end position="375"/>
    </location>
</feature>
<reference evidence="3" key="1">
    <citation type="submission" date="2022-01" db="EMBL/GenBank/DDBJ databases">
        <authorList>
            <person name="King R."/>
        </authorList>
    </citation>
    <scope>NUCLEOTIDE SEQUENCE</scope>
</reference>
<name>A0A9N9TNZ8_PHYSR</name>
<protein>
    <recommendedName>
        <fullName evidence="2">Ciliogenesis-associated TTC17-interacting protein N-terminal domain-containing protein</fullName>
    </recommendedName>
</protein>